<gene>
    <name evidence="2" type="ORF">E2C01_041593</name>
</gene>
<reference evidence="2 3" key="1">
    <citation type="submission" date="2019-05" db="EMBL/GenBank/DDBJ databases">
        <title>Another draft genome of Portunus trituberculatus and its Hox gene families provides insights of decapod evolution.</title>
        <authorList>
            <person name="Jeong J.-H."/>
            <person name="Song I."/>
            <person name="Kim S."/>
            <person name="Choi T."/>
            <person name="Kim D."/>
            <person name="Ryu S."/>
            <person name="Kim W."/>
        </authorList>
    </citation>
    <scope>NUCLEOTIDE SEQUENCE [LARGE SCALE GENOMIC DNA]</scope>
    <source>
        <tissue evidence="2">Muscle</tissue>
    </source>
</reference>
<protein>
    <submittedName>
        <fullName evidence="2">Uncharacterized protein</fullName>
    </submittedName>
</protein>
<organism evidence="2 3">
    <name type="scientific">Portunus trituberculatus</name>
    <name type="common">Swimming crab</name>
    <name type="synonym">Neptunus trituberculatus</name>
    <dbReference type="NCBI Taxonomy" id="210409"/>
    <lineage>
        <taxon>Eukaryota</taxon>
        <taxon>Metazoa</taxon>
        <taxon>Ecdysozoa</taxon>
        <taxon>Arthropoda</taxon>
        <taxon>Crustacea</taxon>
        <taxon>Multicrustacea</taxon>
        <taxon>Malacostraca</taxon>
        <taxon>Eumalacostraca</taxon>
        <taxon>Eucarida</taxon>
        <taxon>Decapoda</taxon>
        <taxon>Pleocyemata</taxon>
        <taxon>Brachyura</taxon>
        <taxon>Eubrachyura</taxon>
        <taxon>Portunoidea</taxon>
        <taxon>Portunidae</taxon>
        <taxon>Portuninae</taxon>
        <taxon>Portunus</taxon>
    </lineage>
</organism>
<name>A0A5B7FR24_PORTR</name>
<dbReference type="EMBL" id="VSRR010007947">
    <property type="protein sequence ID" value="MPC47835.1"/>
    <property type="molecule type" value="Genomic_DNA"/>
</dbReference>
<evidence type="ECO:0000313" key="3">
    <source>
        <dbReference type="Proteomes" id="UP000324222"/>
    </source>
</evidence>
<dbReference type="Proteomes" id="UP000324222">
    <property type="component" value="Unassembled WGS sequence"/>
</dbReference>
<accession>A0A5B7FR24</accession>
<comment type="caution">
    <text evidence="2">The sequence shown here is derived from an EMBL/GenBank/DDBJ whole genome shotgun (WGS) entry which is preliminary data.</text>
</comment>
<feature type="compositionally biased region" description="Gly residues" evidence="1">
    <location>
        <begin position="89"/>
        <end position="99"/>
    </location>
</feature>
<keyword evidence="3" id="KW-1185">Reference proteome</keyword>
<sequence length="99" mass="11156">MKVKTTPSITRLPAATRLQAHHPMVCEDEGPASYMRSSRFHYPIHEQYQLMARVVVRLAHPCLAINTCETSTRNVRKPRGDETGEEGLDTGGGYELECR</sequence>
<feature type="region of interest" description="Disordered" evidence="1">
    <location>
        <begin position="71"/>
        <end position="99"/>
    </location>
</feature>
<dbReference type="AlphaFoldDB" id="A0A5B7FR24"/>
<proteinExistence type="predicted"/>
<evidence type="ECO:0000313" key="2">
    <source>
        <dbReference type="EMBL" id="MPC47835.1"/>
    </source>
</evidence>
<evidence type="ECO:0000256" key="1">
    <source>
        <dbReference type="SAM" id="MobiDB-lite"/>
    </source>
</evidence>